<gene>
    <name evidence="5" type="primary">hrcA</name>
    <name evidence="7" type="ORF">COY32_02565</name>
</gene>
<protein>
    <recommendedName>
        <fullName evidence="5">Heat-inducible transcription repressor HrcA</fullName>
    </recommendedName>
</protein>
<evidence type="ECO:0000259" key="6">
    <source>
        <dbReference type="Pfam" id="PF01628"/>
    </source>
</evidence>
<dbReference type="Pfam" id="PF01628">
    <property type="entry name" value="HrcA"/>
    <property type="match status" value="1"/>
</dbReference>
<dbReference type="SUPFAM" id="SSF55781">
    <property type="entry name" value="GAF domain-like"/>
    <property type="match status" value="1"/>
</dbReference>
<dbReference type="InterPro" id="IPR036388">
    <property type="entry name" value="WH-like_DNA-bd_sf"/>
</dbReference>
<dbReference type="InterPro" id="IPR029016">
    <property type="entry name" value="GAF-like_dom_sf"/>
</dbReference>
<dbReference type="InterPro" id="IPR021153">
    <property type="entry name" value="HrcA_C"/>
</dbReference>
<dbReference type="SUPFAM" id="SSF46785">
    <property type="entry name" value="Winged helix' DNA-binding domain"/>
    <property type="match status" value="1"/>
</dbReference>
<dbReference type="HAMAP" id="MF_00081">
    <property type="entry name" value="HrcA"/>
    <property type="match status" value="1"/>
</dbReference>
<comment type="function">
    <text evidence="5">Negative regulator of class I heat shock genes (grpE-dnaK-dnaJ and groELS operons). Prevents heat-shock induction of these operons.</text>
</comment>
<sequence>METEISKRQQDILQAIIKEYIETAEPVGSEFVVSKYNFDFSPATTRNEMVELTNKGFLAKDHISAGRIPTPLAFRYYVKNLMDEKQIPVVNEVAIKQRLWEYRHDMNHMLKQATYAVADELHNLTFLITDDGDVYVAGAAHILRHPEFYDIDLTRTVLHLLDRYDMLHAMADQLAGDSELGLLLGEETGLPNMNGCGIVISRLHLPQGQGGFLSVFGPYRLDYQSVIPTIRYMQGLINELSRSW</sequence>
<reference evidence="8" key="1">
    <citation type="submission" date="2017-09" db="EMBL/GenBank/DDBJ databases">
        <title>Depth-based differentiation of microbial function through sediment-hosted aquifers and enrichment of novel symbionts in the deep terrestrial subsurface.</title>
        <authorList>
            <person name="Probst A.J."/>
            <person name="Ladd B."/>
            <person name="Jarett J.K."/>
            <person name="Geller-Mcgrath D.E."/>
            <person name="Sieber C.M.K."/>
            <person name="Emerson J.B."/>
            <person name="Anantharaman K."/>
            <person name="Thomas B.C."/>
            <person name="Malmstrom R."/>
            <person name="Stieglmeier M."/>
            <person name="Klingl A."/>
            <person name="Woyke T."/>
            <person name="Ryan C.M."/>
            <person name="Banfield J.F."/>
        </authorList>
    </citation>
    <scope>NUCLEOTIDE SEQUENCE [LARGE SCALE GENOMIC DNA]</scope>
</reference>
<evidence type="ECO:0000256" key="2">
    <source>
        <dbReference type="ARBA" id="ARBA00023015"/>
    </source>
</evidence>
<proteinExistence type="inferred from homology"/>
<dbReference type="EMBL" id="PFNL01000072">
    <property type="protein sequence ID" value="PIZ46952.1"/>
    <property type="molecule type" value="Genomic_DNA"/>
</dbReference>
<comment type="caution">
    <text evidence="7">The sequence shown here is derived from an EMBL/GenBank/DDBJ whole genome shotgun (WGS) entry which is preliminary data.</text>
</comment>
<dbReference type="Proteomes" id="UP000228920">
    <property type="component" value="Unassembled WGS sequence"/>
</dbReference>
<evidence type="ECO:0000256" key="5">
    <source>
        <dbReference type="HAMAP-Rule" id="MF_00081"/>
    </source>
</evidence>
<feature type="domain" description="Heat-inducible transcription repressor HrcA C-terminal" evidence="6">
    <location>
        <begin position="95"/>
        <end position="227"/>
    </location>
</feature>
<dbReference type="InterPro" id="IPR036390">
    <property type="entry name" value="WH_DNA-bd_sf"/>
</dbReference>
<dbReference type="Gene3D" id="1.10.10.10">
    <property type="entry name" value="Winged helix-like DNA-binding domain superfamily/Winged helix DNA-binding domain"/>
    <property type="match status" value="1"/>
</dbReference>
<keyword evidence="3 5" id="KW-0346">Stress response</keyword>
<evidence type="ECO:0000313" key="8">
    <source>
        <dbReference type="Proteomes" id="UP000228920"/>
    </source>
</evidence>
<evidence type="ECO:0000256" key="1">
    <source>
        <dbReference type="ARBA" id="ARBA00022491"/>
    </source>
</evidence>
<evidence type="ECO:0000313" key="7">
    <source>
        <dbReference type="EMBL" id="PIZ46952.1"/>
    </source>
</evidence>
<keyword evidence="2 5" id="KW-0805">Transcription regulation</keyword>
<comment type="similarity">
    <text evidence="5">Belongs to the HrcA family.</text>
</comment>
<dbReference type="Gene3D" id="3.30.450.40">
    <property type="match status" value="1"/>
</dbReference>
<evidence type="ECO:0000256" key="3">
    <source>
        <dbReference type="ARBA" id="ARBA00023016"/>
    </source>
</evidence>
<organism evidence="7 8">
    <name type="scientific">candidate division WWE3 bacterium CG_4_10_14_0_2_um_filter_41_14</name>
    <dbReference type="NCBI Taxonomy" id="1975072"/>
    <lineage>
        <taxon>Bacteria</taxon>
        <taxon>Katanobacteria</taxon>
    </lineage>
</organism>
<keyword evidence="4 5" id="KW-0804">Transcription</keyword>
<dbReference type="AlphaFoldDB" id="A0A2M7TKQ9"/>
<name>A0A2M7TKQ9_UNCKA</name>
<dbReference type="PANTHER" id="PTHR34824:SF1">
    <property type="entry name" value="HEAT-INDUCIBLE TRANSCRIPTION REPRESSOR HRCA"/>
    <property type="match status" value="1"/>
</dbReference>
<keyword evidence="1 5" id="KW-0678">Repressor</keyword>
<dbReference type="GO" id="GO:0003677">
    <property type="term" value="F:DNA binding"/>
    <property type="evidence" value="ECO:0007669"/>
    <property type="project" value="InterPro"/>
</dbReference>
<dbReference type="PANTHER" id="PTHR34824">
    <property type="entry name" value="HEAT-INDUCIBLE TRANSCRIPTION REPRESSOR HRCA"/>
    <property type="match status" value="1"/>
</dbReference>
<dbReference type="GO" id="GO:0045892">
    <property type="term" value="P:negative regulation of DNA-templated transcription"/>
    <property type="evidence" value="ECO:0007669"/>
    <property type="project" value="UniProtKB-UniRule"/>
</dbReference>
<accession>A0A2M7TKQ9</accession>
<evidence type="ECO:0000256" key="4">
    <source>
        <dbReference type="ARBA" id="ARBA00023163"/>
    </source>
</evidence>
<dbReference type="InterPro" id="IPR002571">
    <property type="entry name" value="HrcA"/>
</dbReference>